<keyword evidence="1 3" id="KW-0396">Initiation factor</keyword>
<feature type="region of interest" description="Disordered" evidence="2">
    <location>
        <begin position="110"/>
        <end position="138"/>
    </location>
</feature>
<dbReference type="GO" id="GO:0016281">
    <property type="term" value="C:eukaryotic translation initiation factor 4F complex"/>
    <property type="evidence" value="ECO:0007669"/>
    <property type="project" value="TreeGrafter"/>
</dbReference>
<proteinExistence type="inferred from homology"/>
<dbReference type="InParanoid" id="N1JJK9"/>
<evidence type="ECO:0000256" key="1">
    <source>
        <dbReference type="RuleBase" id="RU004374"/>
    </source>
</evidence>
<dbReference type="InterPro" id="IPR001040">
    <property type="entry name" value="TIF_eIF_4E"/>
</dbReference>
<dbReference type="GO" id="GO:0003743">
    <property type="term" value="F:translation initiation factor activity"/>
    <property type="evidence" value="ECO:0007669"/>
    <property type="project" value="UniProtKB-KW"/>
</dbReference>
<organism evidence="3 4">
    <name type="scientific">Blumeria graminis f. sp. hordei (strain DH14)</name>
    <name type="common">Barley powdery mildew</name>
    <name type="synonym">Oidium monilioides f. sp. hordei</name>
    <dbReference type="NCBI Taxonomy" id="546991"/>
    <lineage>
        <taxon>Eukaryota</taxon>
        <taxon>Fungi</taxon>
        <taxon>Dikarya</taxon>
        <taxon>Ascomycota</taxon>
        <taxon>Pezizomycotina</taxon>
        <taxon>Leotiomycetes</taxon>
        <taxon>Erysiphales</taxon>
        <taxon>Erysiphaceae</taxon>
        <taxon>Blumeria</taxon>
        <taxon>Blumeria hordei</taxon>
    </lineage>
</organism>
<keyword evidence="1" id="KW-0648">Protein biosynthesis</keyword>
<keyword evidence="1" id="KW-0694">RNA-binding</keyword>
<gene>
    <name evidence="3" type="ORF">BGHDH14_bgh05214</name>
</gene>
<dbReference type="AlphaFoldDB" id="N1JJK9"/>
<dbReference type="PANTHER" id="PTHR11960">
    <property type="entry name" value="EUKARYOTIC TRANSLATION INITIATION FACTOR 4E RELATED"/>
    <property type="match status" value="1"/>
</dbReference>
<dbReference type="GO" id="GO:0000340">
    <property type="term" value="F:RNA 7-methylguanosine cap binding"/>
    <property type="evidence" value="ECO:0007669"/>
    <property type="project" value="TreeGrafter"/>
</dbReference>
<dbReference type="InterPro" id="IPR023398">
    <property type="entry name" value="TIF_eIF4e-like"/>
</dbReference>
<dbReference type="PANTHER" id="PTHR11960:SF18">
    <property type="entry name" value="EUKARYOTIC TRANSLATION INITIATION FACTOR 4E HOMOLOGOUS PROTEIN, ISOFORM B"/>
    <property type="match status" value="1"/>
</dbReference>
<dbReference type="SUPFAM" id="SSF55418">
    <property type="entry name" value="eIF4e-like"/>
    <property type="match status" value="1"/>
</dbReference>
<protein>
    <submittedName>
        <fullName evidence="3">Eukaryotic initiation factor 4E</fullName>
    </submittedName>
</protein>
<dbReference type="Gene3D" id="3.30.760.10">
    <property type="entry name" value="RNA Cap, Translation Initiation Factor Eif4e"/>
    <property type="match status" value="1"/>
</dbReference>
<evidence type="ECO:0000313" key="3">
    <source>
        <dbReference type="EMBL" id="CCU79112.1"/>
    </source>
</evidence>
<reference evidence="3 4" key="1">
    <citation type="journal article" date="2010" name="Science">
        <title>Genome expansion and gene loss in powdery mildew fungi reveal tradeoffs in extreme parasitism.</title>
        <authorList>
            <person name="Spanu P.D."/>
            <person name="Abbott J.C."/>
            <person name="Amselem J."/>
            <person name="Burgis T.A."/>
            <person name="Soanes D.M."/>
            <person name="Stueber K."/>
            <person name="Ver Loren van Themaat E."/>
            <person name="Brown J.K.M."/>
            <person name="Butcher S.A."/>
            <person name="Gurr S.J."/>
            <person name="Lebrun M.-H."/>
            <person name="Ridout C.J."/>
            <person name="Schulze-Lefert P."/>
            <person name="Talbot N.J."/>
            <person name="Ahmadinejad N."/>
            <person name="Ametz C."/>
            <person name="Barton G.R."/>
            <person name="Benjdia M."/>
            <person name="Bidzinski P."/>
            <person name="Bindschedler L.V."/>
            <person name="Both M."/>
            <person name="Brewer M.T."/>
            <person name="Cadle-Davidson L."/>
            <person name="Cadle-Davidson M.M."/>
            <person name="Collemare J."/>
            <person name="Cramer R."/>
            <person name="Frenkel O."/>
            <person name="Godfrey D."/>
            <person name="Harriman J."/>
            <person name="Hoede C."/>
            <person name="King B.C."/>
            <person name="Klages S."/>
            <person name="Kleemann J."/>
            <person name="Knoll D."/>
            <person name="Koti P.S."/>
            <person name="Kreplak J."/>
            <person name="Lopez-Ruiz F.J."/>
            <person name="Lu X."/>
            <person name="Maekawa T."/>
            <person name="Mahanil S."/>
            <person name="Micali C."/>
            <person name="Milgroom M.G."/>
            <person name="Montana G."/>
            <person name="Noir S."/>
            <person name="O'Connell R.J."/>
            <person name="Oberhaensli S."/>
            <person name="Parlange F."/>
            <person name="Pedersen C."/>
            <person name="Quesneville H."/>
            <person name="Reinhardt R."/>
            <person name="Rott M."/>
            <person name="Sacristan S."/>
            <person name="Schmidt S.M."/>
            <person name="Schoen M."/>
            <person name="Skamnioti P."/>
            <person name="Sommer H."/>
            <person name="Stephens A."/>
            <person name="Takahara H."/>
            <person name="Thordal-Christensen H."/>
            <person name="Vigouroux M."/>
            <person name="Wessling R."/>
            <person name="Wicker T."/>
            <person name="Panstruga R."/>
        </authorList>
    </citation>
    <scope>NUCLEOTIDE SEQUENCE [LARGE SCALE GENOMIC DNA]</scope>
    <source>
        <strain evidence="3">DH14</strain>
    </source>
</reference>
<dbReference type="Pfam" id="PF01652">
    <property type="entry name" value="IF4E"/>
    <property type="match status" value="1"/>
</dbReference>
<accession>N1JJK9</accession>
<dbReference type="HOGENOM" id="CLU_043552_0_0_1"/>
<name>N1JJK9_BLUG1</name>
<evidence type="ECO:0000313" key="4">
    <source>
        <dbReference type="Proteomes" id="UP000015441"/>
    </source>
</evidence>
<sequence>MDNFGDLLQCSNNSKISLTTGASNVNASSQGQENPARSFSLGRRHADGLQNNSKTHYNTLPISTSSLASPTTGASSAFGLGSGAFASFGTSKTSKTPGTALDFSNVMGSTKATNLEPREVTTNQTKISTSEHKHSTASSSTHILRHNWMIWFRPPISKSNGFIQYEKTLHPIAGFGSVEDFLTIYRHLKRPSSLPPVSDYHIFKKGIRPVWEDDENRKGGKWIVRMKKGLADRYWEDLIFAIIGDQFAEASEEVCGIVLSVRNGEDILSIWTRNDGGRVLKIRYLKGLKFECLYLRLYRETMKRILGFPPDTKVEWKSHDSSIQHRTAIDEHRKEKSAHHISNAGRNANRITDDVASSPLSKK</sequence>
<dbReference type="InterPro" id="IPR019770">
    <property type="entry name" value="TIF_eIF_4E_CS"/>
</dbReference>
<feature type="region of interest" description="Disordered" evidence="2">
    <location>
        <begin position="329"/>
        <end position="363"/>
    </location>
</feature>
<dbReference type="OrthoDB" id="590761at2759"/>
<comment type="caution">
    <text evidence="3">The sequence shown here is derived from an EMBL/GenBank/DDBJ whole genome shotgun (WGS) entry which is preliminary data.</text>
</comment>
<evidence type="ECO:0000256" key="2">
    <source>
        <dbReference type="SAM" id="MobiDB-lite"/>
    </source>
</evidence>
<dbReference type="eggNOG" id="KOG1669">
    <property type="taxonomic scope" value="Eukaryota"/>
</dbReference>
<dbReference type="Proteomes" id="UP000015441">
    <property type="component" value="Unassembled WGS sequence"/>
</dbReference>
<dbReference type="PROSITE" id="PS00813">
    <property type="entry name" value="IF4E"/>
    <property type="match status" value="1"/>
</dbReference>
<keyword evidence="4" id="KW-1185">Reference proteome</keyword>
<dbReference type="STRING" id="546991.N1JJK9"/>
<dbReference type="EMBL" id="CAUH01004252">
    <property type="protein sequence ID" value="CCU79112.1"/>
    <property type="molecule type" value="Genomic_DNA"/>
</dbReference>
<dbReference type="FunFam" id="3.30.760.10:FF:000015">
    <property type="entry name" value="Translation initiation factor eIF4E3, putative"/>
    <property type="match status" value="1"/>
</dbReference>
<comment type="similarity">
    <text evidence="1">Belongs to the eukaryotic initiation factor 4E family.</text>
</comment>